<dbReference type="Pfam" id="PF00226">
    <property type="entry name" value="DnaJ"/>
    <property type="match status" value="1"/>
</dbReference>
<dbReference type="PANTHER" id="PTHR44500:SF1">
    <property type="entry name" value="DNAJ HOMOLOG SUBFAMILY C MEMBER 12"/>
    <property type="match status" value="1"/>
</dbReference>
<keyword evidence="4" id="KW-1185">Reference proteome</keyword>
<dbReference type="PROSITE" id="PS50076">
    <property type="entry name" value="DNAJ_2"/>
    <property type="match status" value="1"/>
</dbReference>
<comment type="caution">
    <text evidence="3">The sequence shown here is derived from an EMBL/GenBank/DDBJ whole genome shotgun (WGS) entry which is preliminary data.</text>
</comment>
<accession>A0AAD9UDF0</accession>
<proteinExistence type="predicted"/>
<dbReference type="AlphaFoldDB" id="A0AAD9UDF0"/>
<keyword evidence="1" id="KW-0143">Chaperone</keyword>
<dbReference type="Proteomes" id="UP001209878">
    <property type="component" value="Unassembled WGS sequence"/>
</dbReference>
<organism evidence="3 4">
    <name type="scientific">Ridgeia piscesae</name>
    <name type="common">Tubeworm</name>
    <dbReference type="NCBI Taxonomy" id="27915"/>
    <lineage>
        <taxon>Eukaryota</taxon>
        <taxon>Metazoa</taxon>
        <taxon>Spiralia</taxon>
        <taxon>Lophotrochozoa</taxon>
        <taxon>Annelida</taxon>
        <taxon>Polychaeta</taxon>
        <taxon>Sedentaria</taxon>
        <taxon>Canalipalpata</taxon>
        <taxon>Sabellida</taxon>
        <taxon>Siboglinidae</taxon>
        <taxon>Ridgeia</taxon>
    </lineage>
</organism>
<reference evidence="3" key="1">
    <citation type="journal article" date="2023" name="Mol. Biol. Evol.">
        <title>Third-Generation Sequencing Reveals the Adaptive Role of the Epigenome in Three Deep-Sea Polychaetes.</title>
        <authorList>
            <person name="Perez M."/>
            <person name="Aroh O."/>
            <person name="Sun Y."/>
            <person name="Lan Y."/>
            <person name="Juniper S.K."/>
            <person name="Young C.R."/>
            <person name="Angers B."/>
            <person name="Qian P.Y."/>
        </authorList>
    </citation>
    <scope>NUCLEOTIDE SEQUENCE</scope>
    <source>
        <strain evidence="3">R07B-5</strain>
    </source>
</reference>
<evidence type="ECO:0000313" key="3">
    <source>
        <dbReference type="EMBL" id="KAK2185225.1"/>
    </source>
</evidence>
<dbReference type="InterPro" id="IPR029827">
    <property type="entry name" value="JDP1-like"/>
</dbReference>
<dbReference type="PRINTS" id="PR00625">
    <property type="entry name" value="JDOMAIN"/>
</dbReference>
<evidence type="ECO:0000256" key="1">
    <source>
        <dbReference type="ARBA" id="ARBA00023186"/>
    </source>
</evidence>
<dbReference type="InterPro" id="IPR001623">
    <property type="entry name" value="DnaJ_domain"/>
</dbReference>
<gene>
    <name evidence="3" type="ORF">NP493_241g00032</name>
</gene>
<dbReference type="EMBL" id="JAODUO010000241">
    <property type="protein sequence ID" value="KAK2185225.1"/>
    <property type="molecule type" value="Genomic_DNA"/>
</dbReference>
<dbReference type="SMART" id="SM00271">
    <property type="entry name" value="DnaJ"/>
    <property type="match status" value="1"/>
</dbReference>
<name>A0AAD9UDF0_RIDPI</name>
<dbReference type="CDD" id="cd06257">
    <property type="entry name" value="DnaJ"/>
    <property type="match status" value="1"/>
</dbReference>
<dbReference type="SUPFAM" id="SSF46565">
    <property type="entry name" value="Chaperone J-domain"/>
    <property type="match status" value="1"/>
</dbReference>
<sequence>MEDILSYQCKPEDDYYFILGIDELSSIEQINTEYKVKALECHPDKHPDDLMAVERFSRLQRAKQTLSDPALREQYDTWRRSGIAIPYDTWCAKRNVHTSMHWVSKKKKEPMLMNEAEEERAHFQQTGAVYSIHMYFSGTDFPLFCHLLCTGG</sequence>
<evidence type="ECO:0000259" key="2">
    <source>
        <dbReference type="PROSITE" id="PS50076"/>
    </source>
</evidence>
<dbReference type="InterPro" id="IPR036869">
    <property type="entry name" value="J_dom_sf"/>
</dbReference>
<dbReference type="GO" id="GO:0005737">
    <property type="term" value="C:cytoplasm"/>
    <property type="evidence" value="ECO:0007669"/>
    <property type="project" value="TreeGrafter"/>
</dbReference>
<dbReference type="PANTHER" id="PTHR44500">
    <property type="entry name" value="DNAJ HOMOLOG SUBFAMILY C MEMBER 12"/>
    <property type="match status" value="1"/>
</dbReference>
<protein>
    <recommendedName>
        <fullName evidence="2">J domain-containing protein</fullName>
    </recommendedName>
</protein>
<evidence type="ECO:0000313" key="4">
    <source>
        <dbReference type="Proteomes" id="UP001209878"/>
    </source>
</evidence>
<dbReference type="Gene3D" id="1.10.287.110">
    <property type="entry name" value="DnaJ domain"/>
    <property type="match status" value="1"/>
</dbReference>
<feature type="domain" description="J" evidence="2">
    <location>
        <begin position="14"/>
        <end position="79"/>
    </location>
</feature>